<evidence type="ECO:0000313" key="2">
    <source>
        <dbReference type="Proteomes" id="UP001732700"/>
    </source>
</evidence>
<dbReference type="EnsemblPlants" id="AVESA.00010b.r2.5DG1006250.1">
    <property type="protein sequence ID" value="AVESA.00010b.r2.5DG1006250.1.CDS.1"/>
    <property type="gene ID" value="AVESA.00010b.r2.5DG1006250"/>
</dbReference>
<keyword evidence="2" id="KW-1185">Reference proteome</keyword>
<sequence length="174" mass="19146">MDFATPDGDGAGVGVGDGDHKKKKKKTLFKFKVIHWHMPSEHTINGHHGAPPGALERRRPPRRHQHPLQDRGARRLVRPDQGEAAGAQVGRRPGGLQVAAEADGELLGSLTTPPCTEKVIWNVLGKVREMSAEQLELVKAPMPQKDNRRPAQPLNGRVVQFYNPPNSTVSFQNI</sequence>
<protein>
    <submittedName>
        <fullName evidence="1">Uncharacterized protein</fullName>
    </submittedName>
</protein>
<proteinExistence type="predicted"/>
<organism evidence="1 2">
    <name type="scientific">Avena sativa</name>
    <name type="common">Oat</name>
    <dbReference type="NCBI Taxonomy" id="4498"/>
    <lineage>
        <taxon>Eukaryota</taxon>
        <taxon>Viridiplantae</taxon>
        <taxon>Streptophyta</taxon>
        <taxon>Embryophyta</taxon>
        <taxon>Tracheophyta</taxon>
        <taxon>Spermatophyta</taxon>
        <taxon>Magnoliopsida</taxon>
        <taxon>Liliopsida</taxon>
        <taxon>Poales</taxon>
        <taxon>Poaceae</taxon>
        <taxon>BOP clade</taxon>
        <taxon>Pooideae</taxon>
        <taxon>Poodae</taxon>
        <taxon>Poeae</taxon>
        <taxon>Poeae Chloroplast Group 1 (Aveneae type)</taxon>
        <taxon>Aveninae</taxon>
        <taxon>Avena</taxon>
    </lineage>
</organism>
<reference evidence="1" key="2">
    <citation type="submission" date="2025-09" db="UniProtKB">
        <authorList>
            <consortium name="EnsemblPlants"/>
        </authorList>
    </citation>
    <scope>IDENTIFICATION</scope>
</reference>
<name>A0ACD5YH64_AVESA</name>
<reference evidence="1" key="1">
    <citation type="submission" date="2021-05" db="EMBL/GenBank/DDBJ databases">
        <authorList>
            <person name="Scholz U."/>
            <person name="Mascher M."/>
            <person name="Fiebig A."/>
        </authorList>
    </citation>
    <scope>NUCLEOTIDE SEQUENCE [LARGE SCALE GENOMIC DNA]</scope>
</reference>
<dbReference type="Proteomes" id="UP001732700">
    <property type="component" value="Chromosome 5D"/>
</dbReference>
<accession>A0ACD5YH64</accession>
<evidence type="ECO:0000313" key="1">
    <source>
        <dbReference type="EnsemblPlants" id="AVESA.00010b.r2.5DG1006250.1.CDS.1"/>
    </source>
</evidence>